<dbReference type="EMBL" id="PDDY01000004">
    <property type="protein sequence ID" value="PEH37214.1"/>
    <property type="molecule type" value="Genomic_DNA"/>
</dbReference>
<evidence type="ECO:0000313" key="2">
    <source>
        <dbReference type="EMBL" id="PEH37214.1"/>
    </source>
</evidence>
<name>A0A2A7S0M9_BURGA</name>
<organism evidence="2 3">
    <name type="scientific">Burkholderia gladioli</name>
    <name type="common">Pseudomonas marginata</name>
    <name type="synonym">Phytomonas marginata</name>
    <dbReference type="NCBI Taxonomy" id="28095"/>
    <lineage>
        <taxon>Bacteria</taxon>
        <taxon>Pseudomonadati</taxon>
        <taxon>Pseudomonadota</taxon>
        <taxon>Betaproteobacteria</taxon>
        <taxon>Burkholderiales</taxon>
        <taxon>Burkholderiaceae</taxon>
        <taxon>Burkholderia</taxon>
    </lineage>
</organism>
<evidence type="ECO:0000256" key="1">
    <source>
        <dbReference type="SAM" id="MobiDB-lite"/>
    </source>
</evidence>
<accession>A0A2A7S0M9</accession>
<evidence type="ECO:0000313" key="3">
    <source>
        <dbReference type="Proteomes" id="UP000220629"/>
    </source>
</evidence>
<feature type="region of interest" description="Disordered" evidence="1">
    <location>
        <begin position="11"/>
        <end position="81"/>
    </location>
</feature>
<sequence length="81" mass="8541">MAVTVFRSAFGGAGLGGGSGSPHWPAGSGGEKRGGNRRAIAWIAALQQANGRQKKPGRSLPRSNNDKRRMVTRLQSNSRVP</sequence>
<gene>
    <name evidence="2" type="ORF">CRM94_21925</name>
</gene>
<reference evidence="3" key="1">
    <citation type="submission" date="2017-09" db="EMBL/GenBank/DDBJ databases">
        <title>FDA dAtabase for Regulatory Grade micrObial Sequences (FDA-ARGOS): Supporting development and validation of Infectious Disease Dx tests.</title>
        <authorList>
            <person name="Minogue T."/>
            <person name="Wolcott M."/>
            <person name="Wasieloski L."/>
            <person name="Aguilar W."/>
            <person name="Moore D."/>
            <person name="Tallon L."/>
            <person name="Sadzewicz L."/>
            <person name="Ott S."/>
            <person name="Zhao X."/>
            <person name="Nagaraj S."/>
            <person name="Vavikolanu K."/>
            <person name="Aluvathingal J."/>
            <person name="Nadendla S."/>
            <person name="Sichtig H."/>
        </authorList>
    </citation>
    <scope>NUCLEOTIDE SEQUENCE [LARGE SCALE GENOMIC DNA]</scope>
    <source>
        <strain evidence="3">FDAARGOS_390</strain>
    </source>
</reference>
<proteinExistence type="predicted"/>
<comment type="caution">
    <text evidence="2">The sequence shown here is derived from an EMBL/GenBank/DDBJ whole genome shotgun (WGS) entry which is preliminary data.</text>
</comment>
<feature type="compositionally biased region" description="Gly residues" evidence="1">
    <location>
        <begin position="11"/>
        <end position="20"/>
    </location>
</feature>
<dbReference type="AlphaFoldDB" id="A0A2A7S0M9"/>
<dbReference type="Proteomes" id="UP000220629">
    <property type="component" value="Unassembled WGS sequence"/>
</dbReference>
<protein>
    <submittedName>
        <fullName evidence="2">Uncharacterized protein</fullName>
    </submittedName>
</protein>